<feature type="compositionally biased region" description="Pro residues" evidence="1">
    <location>
        <begin position="96"/>
        <end position="111"/>
    </location>
</feature>
<proteinExistence type="predicted"/>
<protein>
    <submittedName>
        <fullName evidence="2">Uncharacterized protein</fullName>
    </submittedName>
</protein>
<dbReference type="EMBL" id="JAFIRN010000004">
    <property type="protein sequence ID" value="KAG5850384.1"/>
    <property type="molecule type" value="Genomic_DNA"/>
</dbReference>
<reference evidence="2" key="1">
    <citation type="submission" date="2021-01" db="EMBL/GenBank/DDBJ databases">
        <title>A chromosome-scale assembly of European eel, Anguilla anguilla.</title>
        <authorList>
            <person name="Henkel C."/>
            <person name="Jong-Raadsen S.A."/>
            <person name="Dufour S."/>
            <person name="Weltzien F.-A."/>
            <person name="Palstra A.P."/>
            <person name="Pelster B."/>
            <person name="Spaink H.P."/>
            <person name="Van Den Thillart G.E."/>
            <person name="Jansen H."/>
            <person name="Zahm M."/>
            <person name="Klopp C."/>
            <person name="Cedric C."/>
            <person name="Louis A."/>
            <person name="Berthelot C."/>
            <person name="Parey E."/>
            <person name="Roest Crollius H."/>
            <person name="Montfort J."/>
            <person name="Robinson-Rechavi M."/>
            <person name="Bucao C."/>
            <person name="Bouchez O."/>
            <person name="Gislard M."/>
            <person name="Lluch J."/>
            <person name="Milhes M."/>
            <person name="Lampietro C."/>
            <person name="Lopez Roques C."/>
            <person name="Donnadieu C."/>
            <person name="Braasch I."/>
            <person name="Desvignes T."/>
            <person name="Postlethwait J."/>
            <person name="Bobe J."/>
            <person name="Guiguen Y."/>
            <person name="Dirks R."/>
        </authorList>
    </citation>
    <scope>NUCLEOTIDE SEQUENCE</scope>
    <source>
        <strain evidence="2">Tag_6206</strain>
        <tissue evidence="2">Liver</tissue>
    </source>
</reference>
<comment type="caution">
    <text evidence="2">The sequence shown here is derived from an EMBL/GenBank/DDBJ whole genome shotgun (WGS) entry which is preliminary data.</text>
</comment>
<accession>A0A9D3MK36</accession>
<name>A0A9D3MK36_ANGAN</name>
<evidence type="ECO:0000256" key="1">
    <source>
        <dbReference type="SAM" id="MobiDB-lite"/>
    </source>
</evidence>
<gene>
    <name evidence="2" type="ORF">ANANG_G00081810</name>
</gene>
<feature type="region of interest" description="Disordered" evidence="1">
    <location>
        <begin position="42"/>
        <end position="218"/>
    </location>
</feature>
<evidence type="ECO:0000313" key="3">
    <source>
        <dbReference type="Proteomes" id="UP001044222"/>
    </source>
</evidence>
<evidence type="ECO:0000313" key="2">
    <source>
        <dbReference type="EMBL" id="KAG5850384.1"/>
    </source>
</evidence>
<feature type="compositionally biased region" description="Low complexity" evidence="1">
    <location>
        <begin position="128"/>
        <end position="157"/>
    </location>
</feature>
<keyword evidence="3" id="KW-1185">Reference proteome</keyword>
<organism evidence="2 3">
    <name type="scientific">Anguilla anguilla</name>
    <name type="common">European freshwater eel</name>
    <name type="synonym">Muraena anguilla</name>
    <dbReference type="NCBI Taxonomy" id="7936"/>
    <lineage>
        <taxon>Eukaryota</taxon>
        <taxon>Metazoa</taxon>
        <taxon>Chordata</taxon>
        <taxon>Craniata</taxon>
        <taxon>Vertebrata</taxon>
        <taxon>Euteleostomi</taxon>
        <taxon>Actinopterygii</taxon>
        <taxon>Neopterygii</taxon>
        <taxon>Teleostei</taxon>
        <taxon>Anguilliformes</taxon>
        <taxon>Anguillidae</taxon>
        <taxon>Anguilla</taxon>
    </lineage>
</organism>
<sequence length="218" mass="23200">MPVCEAVAAGDLCTDGIHICSFSEDIKHGSDPLLLSVEEVLRSLEPDPDPDPPAEDRPDVLPPSSLQASGTLNGPFPEAHRQPSLPLDSGAFAPCHPQPPPLGSPAPPPRPGQRGPTGSARGQRATVRRSSPCPSPPSSGALPSPRRPSQSSGSPRSWYRLQPRFPMAGRLRSPKPCWCPAKALRRPLTTGPKRRTTRPSRGSPSPRTRSKRGLPTIA</sequence>
<dbReference type="Proteomes" id="UP001044222">
    <property type="component" value="Unassembled WGS sequence"/>
</dbReference>
<dbReference type="AlphaFoldDB" id="A0A9D3MK36"/>